<dbReference type="RefSeq" id="WP_344782434.1">
    <property type="nucleotide sequence ID" value="NZ_BAAAZW010000004.1"/>
</dbReference>
<keyword evidence="1" id="KW-0812">Transmembrane</keyword>
<protein>
    <submittedName>
        <fullName evidence="2">DivIVA domain-containing protein</fullName>
    </submittedName>
</protein>
<sequence>MVTIGSYVIGLAVVVAVVFAVVWFAFGRGEDLPPLQKGTTLTRLPRSQVTGDDVRALVFAQTTRGYKPAEVDWALEKLAREIDDLRAVVQDLSARDAEVAERNDPSRRR</sequence>
<dbReference type="NCBIfam" id="TIGR03544">
    <property type="entry name" value="DivI1A_domain"/>
    <property type="match status" value="1"/>
</dbReference>
<dbReference type="EMBL" id="BAAAZW010000004">
    <property type="protein sequence ID" value="GAA3957614.1"/>
    <property type="molecule type" value="Genomic_DNA"/>
</dbReference>
<accession>A0ABP7P0F1</accession>
<proteinExistence type="predicted"/>
<keyword evidence="3" id="KW-1185">Reference proteome</keyword>
<evidence type="ECO:0000256" key="1">
    <source>
        <dbReference type="SAM" id="Phobius"/>
    </source>
</evidence>
<comment type="caution">
    <text evidence="2">The sequence shown here is derived from an EMBL/GenBank/DDBJ whole genome shotgun (WGS) entry which is preliminary data.</text>
</comment>
<dbReference type="Proteomes" id="UP001418444">
    <property type="component" value="Unassembled WGS sequence"/>
</dbReference>
<keyword evidence="1" id="KW-0472">Membrane</keyword>
<organism evidence="2 3">
    <name type="scientific">Gordonia caeni</name>
    <dbReference type="NCBI Taxonomy" id="1007097"/>
    <lineage>
        <taxon>Bacteria</taxon>
        <taxon>Bacillati</taxon>
        <taxon>Actinomycetota</taxon>
        <taxon>Actinomycetes</taxon>
        <taxon>Mycobacteriales</taxon>
        <taxon>Gordoniaceae</taxon>
        <taxon>Gordonia</taxon>
    </lineage>
</organism>
<keyword evidence="1" id="KW-1133">Transmembrane helix</keyword>
<evidence type="ECO:0000313" key="3">
    <source>
        <dbReference type="Proteomes" id="UP001418444"/>
    </source>
</evidence>
<evidence type="ECO:0000313" key="2">
    <source>
        <dbReference type="EMBL" id="GAA3957614.1"/>
    </source>
</evidence>
<name>A0ABP7P0F1_9ACTN</name>
<dbReference type="InterPro" id="IPR019933">
    <property type="entry name" value="DivIVA_domain"/>
</dbReference>
<gene>
    <name evidence="2" type="ORF">GCM10022231_16060</name>
</gene>
<dbReference type="Gene3D" id="6.10.250.660">
    <property type="match status" value="1"/>
</dbReference>
<feature type="transmembrane region" description="Helical" evidence="1">
    <location>
        <begin position="6"/>
        <end position="26"/>
    </location>
</feature>
<reference evidence="3" key="1">
    <citation type="journal article" date="2019" name="Int. J. Syst. Evol. Microbiol.">
        <title>The Global Catalogue of Microorganisms (GCM) 10K type strain sequencing project: providing services to taxonomists for standard genome sequencing and annotation.</title>
        <authorList>
            <consortium name="The Broad Institute Genomics Platform"/>
            <consortium name="The Broad Institute Genome Sequencing Center for Infectious Disease"/>
            <person name="Wu L."/>
            <person name="Ma J."/>
        </authorList>
    </citation>
    <scope>NUCLEOTIDE SEQUENCE [LARGE SCALE GENOMIC DNA]</scope>
    <source>
        <strain evidence="3">JCM 16923</strain>
    </source>
</reference>